<evidence type="ECO:0000256" key="1">
    <source>
        <dbReference type="SAM" id="SignalP"/>
    </source>
</evidence>
<dbReference type="Gene3D" id="3.10.105.10">
    <property type="entry name" value="Dipeptide-binding Protein, Domain 3"/>
    <property type="match status" value="1"/>
</dbReference>
<dbReference type="PROSITE" id="PS51257">
    <property type="entry name" value="PROKAR_LIPOPROTEIN"/>
    <property type="match status" value="1"/>
</dbReference>
<dbReference type="SUPFAM" id="SSF53850">
    <property type="entry name" value="Periplasmic binding protein-like II"/>
    <property type="match status" value="1"/>
</dbReference>
<keyword evidence="1" id="KW-0732">Signal</keyword>
<keyword evidence="4" id="KW-1185">Reference proteome</keyword>
<gene>
    <name evidence="3" type="ORF">GCM10011346_00130</name>
</gene>
<dbReference type="Proteomes" id="UP000641206">
    <property type="component" value="Unassembled WGS sequence"/>
</dbReference>
<reference evidence="4" key="1">
    <citation type="journal article" date="2019" name="Int. J. Syst. Evol. Microbiol.">
        <title>The Global Catalogue of Microorganisms (GCM) 10K type strain sequencing project: providing services to taxonomists for standard genome sequencing and annotation.</title>
        <authorList>
            <consortium name="The Broad Institute Genomics Platform"/>
            <consortium name="The Broad Institute Genome Sequencing Center for Infectious Disease"/>
            <person name="Wu L."/>
            <person name="Ma J."/>
        </authorList>
    </citation>
    <scope>NUCLEOTIDE SEQUENCE [LARGE SCALE GENOMIC DNA]</scope>
    <source>
        <strain evidence="4">CGMCC 1.7693</strain>
    </source>
</reference>
<comment type="caution">
    <text evidence="3">The sequence shown here is derived from an EMBL/GenBank/DDBJ whole genome shotgun (WGS) entry which is preliminary data.</text>
</comment>
<dbReference type="Gene3D" id="3.40.190.10">
    <property type="entry name" value="Periplasmic binding protein-like II"/>
    <property type="match status" value="1"/>
</dbReference>
<evidence type="ECO:0000313" key="3">
    <source>
        <dbReference type="EMBL" id="GGP06837.1"/>
    </source>
</evidence>
<sequence length="516" mass="57496">MKKLILGIFIICNTLLFACSNGEAESNSGDTLVVGAVGDPQTYNPDARPDDNFYPMAQNIYSRLIKLNNNQEIIPDLAKDWEVSEDGTEITFNLHENITWHDGEPFTSSDAKFTLDMIIEQNGAAVDNLNSMEKVEAPDDNTVVITLSQPDASFLGYLAWYATFIVPEHIYDEDNWDSGTSVEPIGTGPFKFVSHETGVNVELEHNSDYFGDTPKVDRLIFSINSDQDTQIQAFYNGEIDILGGAPPIAEVENIVNSDEYKITPTVWPSRQYLAFNVAEEPFNDPNIRQAIAYALDNEDITMRTDGEIGEAATHFLSPSYEWVLDDDYLIPESNQELAKAKLEETGLEPDENGNYLSTSIDMFESGNFSDIATVVKEQLSQVGIELTINSSEYAAWQEKVVDNQNFQITLLGGYQGPDVGAITSRVSTTGDSNFMGYSNQELDELLDTAGAIFEEEERASYYSEVQRILLEDMIIYPISEWVGSDPVHAYIEGDPFSEEAIGKTGFAEYTYVELTE</sequence>
<proteinExistence type="predicted"/>
<protein>
    <submittedName>
        <fullName evidence="3">Peptide ABC transporter substrate-binding protein</fullName>
    </submittedName>
</protein>
<accession>A0ABQ2NM03</accession>
<evidence type="ECO:0000259" key="2">
    <source>
        <dbReference type="Pfam" id="PF00496"/>
    </source>
</evidence>
<dbReference type="InterPro" id="IPR030678">
    <property type="entry name" value="Peptide/Ni-bd"/>
</dbReference>
<dbReference type="PANTHER" id="PTHR30290">
    <property type="entry name" value="PERIPLASMIC BINDING COMPONENT OF ABC TRANSPORTER"/>
    <property type="match status" value="1"/>
</dbReference>
<dbReference type="EMBL" id="BMLW01000001">
    <property type="protein sequence ID" value="GGP06837.1"/>
    <property type="molecule type" value="Genomic_DNA"/>
</dbReference>
<feature type="chain" id="PRO_5045713218" evidence="1">
    <location>
        <begin position="19"/>
        <end position="516"/>
    </location>
</feature>
<evidence type="ECO:0000313" key="4">
    <source>
        <dbReference type="Proteomes" id="UP000641206"/>
    </source>
</evidence>
<dbReference type="Pfam" id="PF00496">
    <property type="entry name" value="SBP_bac_5"/>
    <property type="match status" value="1"/>
</dbReference>
<dbReference type="PIRSF" id="PIRSF002741">
    <property type="entry name" value="MppA"/>
    <property type="match status" value="1"/>
</dbReference>
<dbReference type="RefSeq" id="WP_188732489.1">
    <property type="nucleotide sequence ID" value="NZ_BMLW01000001.1"/>
</dbReference>
<dbReference type="InterPro" id="IPR039424">
    <property type="entry name" value="SBP_5"/>
</dbReference>
<name>A0ABQ2NM03_9BACI</name>
<organism evidence="3 4">
    <name type="scientific">Oceanobacillus neutriphilus</name>
    <dbReference type="NCBI Taxonomy" id="531815"/>
    <lineage>
        <taxon>Bacteria</taxon>
        <taxon>Bacillati</taxon>
        <taxon>Bacillota</taxon>
        <taxon>Bacilli</taxon>
        <taxon>Bacillales</taxon>
        <taxon>Bacillaceae</taxon>
        <taxon>Oceanobacillus</taxon>
    </lineage>
</organism>
<feature type="signal peptide" evidence="1">
    <location>
        <begin position="1"/>
        <end position="18"/>
    </location>
</feature>
<dbReference type="InterPro" id="IPR000914">
    <property type="entry name" value="SBP_5_dom"/>
</dbReference>
<feature type="domain" description="Solute-binding protein family 5" evidence="2">
    <location>
        <begin position="72"/>
        <end position="417"/>
    </location>
</feature>